<gene>
    <name evidence="1" type="ORF">LF41_1192</name>
</gene>
<dbReference type="PATRIC" id="fig|1300345.3.peg.492"/>
<dbReference type="SUPFAM" id="SSF54427">
    <property type="entry name" value="NTF2-like"/>
    <property type="match status" value="1"/>
</dbReference>
<evidence type="ECO:0000313" key="1">
    <source>
        <dbReference type="EMBL" id="KGQ20654.1"/>
    </source>
</evidence>
<sequence>MAVRLLFGAHDKDAMLFSHVFAPGAIVTDRERLFKGIVSIVAWQRDFETRYPAHSFEPLRLARSARNVVAHMRVRGEFPGSPRKLSYRIELRDHRIVAMRVSEVR</sequence>
<proteinExistence type="predicted"/>
<accession>A0A0A2X630</accession>
<dbReference type="Gene3D" id="3.10.450.50">
    <property type="match status" value="1"/>
</dbReference>
<protein>
    <submittedName>
        <fullName evidence="1">SnoaL 2 domain containing protein</fullName>
    </submittedName>
</protein>
<dbReference type="InterPro" id="IPR032710">
    <property type="entry name" value="NTF2-like_dom_sf"/>
</dbReference>
<evidence type="ECO:0000313" key="2">
    <source>
        <dbReference type="Proteomes" id="UP000030518"/>
    </source>
</evidence>
<dbReference type="EMBL" id="JRKJ01000002">
    <property type="protein sequence ID" value="KGQ20654.1"/>
    <property type="molecule type" value="Genomic_DNA"/>
</dbReference>
<comment type="caution">
    <text evidence="1">The sequence shown here is derived from an EMBL/GenBank/DDBJ whole genome shotgun (WGS) entry which is preliminary data.</text>
</comment>
<reference evidence="1 2" key="1">
    <citation type="submission" date="2014-09" db="EMBL/GenBank/DDBJ databases">
        <title>Genome sequences of Lysobacter dokdonensis DS-58.</title>
        <authorList>
            <person name="Kim J.F."/>
            <person name="Kwak M.-J."/>
        </authorList>
    </citation>
    <scope>NUCLEOTIDE SEQUENCE [LARGE SCALE GENOMIC DNA]</scope>
    <source>
        <strain evidence="1 2">DS-58</strain>
    </source>
</reference>
<organism evidence="1 2">
    <name type="scientific">Lysobacter dokdonensis DS-58</name>
    <dbReference type="NCBI Taxonomy" id="1300345"/>
    <lineage>
        <taxon>Bacteria</taxon>
        <taxon>Pseudomonadati</taxon>
        <taxon>Pseudomonadota</taxon>
        <taxon>Gammaproteobacteria</taxon>
        <taxon>Lysobacterales</taxon>
        <taxon>Lysobacteraceae</taxon>
        <taxon>Noviluteimonas</taxon>
    </lineage>
</organism>
<dbReference type="STRING" id="1300345.LF41_1192"/>
<keyword evidence="2" id="KW-1185">Reference proteome</keyword>
<name>A0A0A2X630_9GAMM</name>
<dbReference type="Proteomes" id="UP000030518">
    <property type="component" value="Unassembled WGS sequence"/>
</dbReference>
<dbReference type="AlphaFoldDB" id="A0A0A2X630"/>